<organism evidence="2 3">
    <name type="scientific">Chitinophaga agri</name>
    <dbReference type="NCBI Taxonomy" id="2703787"/>
    <lineage>
        <taxon>Bacteria</taxon>
        <taxon>Pseudomonadati</taxon>
        <taxon>Bacteroidota</taxon>
        <taxon>Chitinophagia</taxon>
        <taxon>Chitinophagales</taxon>
        <taxon>Chitinophagaceae</taxon>
        <taxon>Chitinophaga</taxon>
    </lineage>
</organism>
<dbReference type="Proteomes" id="UP000476411">
    <property type="component" value="Chromosome"/>
</dbReference>
<dbReference type="RefSeq" id="WP_162334037.1">
    <property type="nucleotide sequence ID" value="NZ_CP048113.1"/>
</dbReference>
<dbReference type="Pfam" id="PF00656">
    <property type="entry name" value="Peptidase_C14"/>
    <property type="match status" value="1"/>
</dbReference>
<evidence type="ECO:0000259" key="1">
    <source>
        <dbReference type="Pfam" id="PF00656"/>
    </source>
</evidence>
<dbReference type="GO" id="GO:0004197">
    <property type="term" value="F:cysteine-type endopeptidase activity"/>
    <property type="evidence" value="ECO:0007669"/>
    <property type="project" value="InterPro"/>
</dbReference>
<dbReference type="PANTHER" id="PTHR22576:SF37">
    <property type="entry name" value="MUCOSA-ASSOCIATED LYMPHOID TISSUE LYMPHOMA TRANSLOCATION PROTEIN 1"/>
    <property type="match status" value="1"/>
</dbReference>
<keyword evidence="3" id="KW-1185">Reference proteome</keyword>
<dbReference type="KEGG" id="chih:GWR21_23215"/>
<dbReference type="GO" id="GO:0006508">
    <property type="term" value="P:proteolysis"/>
    <property type="evidence" value="ECO:0007669"/>
    <property type="project" value="InterPro"/>
</dbReference>
<name>A0A6B9ZKQ4_9BACT</name>
<dbReference type="PANTHER" id="PTHR22576">
    <property type="entry name" value="MUCOSA ASSOCIATED LYMPHOID TISSUE LYMPHOMA TRANSLOCATION PROTEIN 1/PARACASPASE"/>
    <property type="match status" value="1"/>
</dbReference>
<dbReference type="InterPro" id="IPR052039">
    <property type="entry name" value="Caspase-related_regulators"/>
</dbReference>
<feature type="domain" description="Peptidase C14 caspase" evidence="1">
    <location>
        <begin position="1"/>
        <end position="210"/>
    </location>
</feature>
<dbReference type="SUPFAM" id="SSF52129">
    <property type="entry name" value="Caspase-like"/>
    <property type="match status" value="1"/>
</dbReference>
<reference evidence="2 3" key="1">
    <citation type="submission" date="2020-01" db="EMBL/GenBank/DDBJ databases">
        <title>Complete genome sequence of Chitinophaga sp. H33E-04 isolated from quinoa roots.</title>
        <authorList>
            <person name="Weon H.-Y."/>
            <person name="Lee S.A."/>
        </authorList>
    </citation>
    <scope>NUCLEOTIDE SEQUENCE [LARGE SCALE GENOMIC DNA]</scope>
    <source>
        <strain evidence="2 3">H33E-04</strain>
    </source>
</reference>
<dbReference type="InterPro" id="IPR011600">
    <property type="entry name" value="Pept_C14_caspase"/>
</dbReference>
<dbReference type="InterPro" id="IPR029030">
    <property type="entry name" value="Caspase-like_dom_sf"/>
</dbReference>
<accession>A0A6B9ZKQ4</accession>
<gene>
    <name evidence="2" type="ORF">GWR21_23215</name>
</gene>
<sequence>MRKALVVGIDDYPGSAKLKGCINDARTVAELLDKNADGSPNFEVKLFITVKTKAELKAVILDTFNDSDDDVSLFYFSGHGNINDTGGYIVTPDYSRHDVGISMDELLKMVGLSRARHKIVILDCCHAGAMGTPALLGNSAAFLEQGIIILASSRSTESSVESNGQGVFTSLLIDALRGGAADIGGEVTPGNIYSYIDRALGSWKQRPVFKANIVRSVNLRKVNPPVSLYELRKIREYFPDVDEDFPLDPSYEYTTQTPNEENINTFKILRRMQLIGLIEPVGEEYMYWAAVRSKSCRLTALGAYYWKLVRDGRI</sequence>
<dbReference type="EMBL" id="CP048113">
    <property type="protein sequence ID" value="QHS62389.1"/>
    <property type="molecule type" value="Genomic_DNA"/>
</dbReference>
<dbReference type="Gene3D" id="3.40.50.1460">
    <property type="match status" value="1"/>
</dbReference>
<evidence type="ECO:0000313" key="2">
    <source>
        <dbReference type="EMBL" id="QHS62389.1"/>
    </source>
</evidence>
<proteinExistence type="predicted"/>
<dbReference type="AlphaFoldDB" id="A0A6B9ZKQ4"/>
<protein>
    <submittedName>
        <fullName evidence="2">Caspase family protein</fullName>
    </submittedName>
</protein>
<evidence type="ECO:0000313" key="3">
    <source>
        <dbReference type="Proteomes" id="UP000476411"/>
    </source>
</evidence>